<sequence>MLIKVSTLYLVMLSRKSSSMATPLEVVDTSEKGIVYECGAEWCITRVSQSSANPQRLYYCCPLLADDHGLGCGFFQWVSDKSRGPEVRGEESGKHPVQEIQSLLEKEMFAADSKKELCELGDS</sequence>
<dbReference type="AlphaFoldDB" id="A0A843UHP5"/>
<dbReference type="Pfam" id="PF06839">
    <property type="entry name" value="Zn_ribbon_GRF"/>
    <property type="match status" value="1"/>
</dbReference>
<feature type="domain" description="GRF-type" evidence="4">
    <location>
        <begin position="37"/>
        <end position="79"/>
    </location>
</feature>
<reference evidence="5" key="1">
    <citation type="submission" date="2017-07" db="EMBL/GenBank/DDBJ databases">
        <title>Taro Niue Genome Assembly and Annotation.</title>
        <authorList>
            <person name="Atibalentja N."/>
            <person name="Keating K."/>
            <person name="Fields C.J."/>
        </authorList>
    </citation>
    <scope>NUCLEOTIDE SEQUENCE</scope>
    <source>
        <strain evidence="5">Niue_2</strain>
        <tissue evidence="5">Leaf</tissue>
    </source>
</reference>
<organism evidence="5 6">
    <name type="scientific">Colocasia esculenta</name>
    <name type="common">Wild taro</name>
    <name type="synonym">Arum esculentum</name>
    <dbReference type="NCBI Taxonomy" id="4460"/>
    <lineage>
        <taxon>Eukaryota</taxon>
        <taxon>Viridiplantae</taxon>
        <taxon>Streptophyta</taxon>
        <taxon>Embryophyta</taxon>
        <taxon>Tracheophyta</taxon>
        <taxon>Spermatophyta</taxon>
        <taxon>Magnoliopsida</taxon>
        <taxon>Liliopsida</taxon>
        <taxon>Araceae</taxon>
        <taxon>Aroideae</taxon>
        <taxon>Colocasieae</taxon>
        <taxon>Colocasia</taxon>
    </lineage>
</organism>
<keyword evidence="1" id="KW-0479">Metal-binding</keyword>
<comment type="caution">
    <text evidence="5">The sequence shown here is derived from an EMBL/GenBank/DDBJ whole genome shotgun (WGS) entry which is preliminary data.</text>
</comment>
<protein>
    <recommendedName>
        <fullName evidence="4">GRF-type domain-containing protein</fullName>
    </recommendedName>
</protein>
<proteinExistence type="predicted"/>
<evidence type="ECO:0000256" key="3">
    <source>
        <dbReference type="ARBA" id="ARBA00022833"/>
    </source>
</evidence>
<keyword evidence="6" id="KW-1185">Reference proteome</keyword>
<dbReference type="EMBL" id="NMUH01000572">
    <property type="protein sequence ID" value="MQL81524.1"/>
    <property type="molecule type" value="Genomic_DNA"/>
</dbReference>
<accession>A0A843UHP5</accession>
<name>A0A843UHP5_COLES</name>
<evidence type="ECO:0000256" key="2">
    <source>
        <dbReference type="ARBA" id="ARBA00022771"/>
    </source>
</evidence>
<evidence type="ECO:0000313" key="5">
    <source>
        <dbReference type="EMBL" id="MQL81524.1"/>
    </source>
</evidence>
<dbReference type="OrthoDB" id="2425403at2759"/>
<gene>
    <name evidence="5" type="ORF">Taro_013989</name>
</gene>
<keyword evidence="3" id="KW-0862">Zinc</keyword>
<evidence type="ECO:0000313" key="6">
    <source>
        <dbReference type="Proteomes" id="UP000652761"/>
    </source>
</evidence>
<dbReference type="InterPro" id="IPR010666">
    <property type="entry name" value="Znf_GRF"/>
</dbReference>
<dbReference type="Proteomes" id="UP000652761">
    <property type="component" value="Unassembled WGS sequence"/>
</dbReference>
<dbReference type="GO" id="GO:0008270">
    <property type="term" value="F:zinc ion binding"/>
    <property type="evidence" value="ECO:0007669"/>
    <property type="project" value="UniProtKB-KW"/>
</dbReference>
<evidence type="ECO:0000256" key="1">
    <source>
        <dbReference type="ARBA" id="ARBA00022723"/>
    </source>
</evidence>
<keyword evidence="2" id="KW-0863">Zinc-finger</keyword>
<evidence type="ECO:0000259" key="4">
    <source>
        <dbReference type="Pfam" id="PF06839"/>
    </source>
</evidence>